<evidence type="ECO:0000256" key="2">
    <source>
        <dbReference type="SAM" id="MobiDB-lite"/>
    </source>
</evidence>
<sequence>MAFWKSKTPRFQERISCAPPPTKYAPHNKNQVKGHVPYDKQKTSRFLDAEHERNSKSRSNQIRVKSRSKNLLEDELKTAKQNLRDMEQMFCESEITIAQLLTENKELEELLQMQDEFYSKAVGLQMNKSAEEKVIKLRKQKRELELRKSAETQRKPREEHMMEMKGKSRKFHEMAGETSNTITGEESKYSKQEADLRNELRVTKLQLQSARGEEKAKFKETIARVTEKNEAILKEMCKDYNAKMTKKDTELKQLQKEVKKLTFQLSSTQEQNDLLRKYVKEQAQQINTQVDNSNLNTEMQGQVSELEQQVFDQQVKLTNVIKKHEELQKVLNKKEMDIKQKMSIINEQYEELEDQDDMIASLKSQLQEKDHKIATLQKQMDEQNTYAKKFQKYLYQKQMGNEQRNCLISDTSYELNELLKTHMEEQDTHEKKLLDLQASLTEVIKKNEELQEDVNKKEMGIKQMERVINELKSELDNMKDVNGSLKLALGHKYSALQNTSGDTCKEGEK</sequence>
<evidence type="ECO:0000256" key="1">
    <source>
        <dbReference type="SAM" id="Coils"/>
    </source>
</evidence>
<feature type="coiled-coil region" evidence="1">
    <location>
        <begin position="62"/>
        <end position="89"/>
    </location>
</feature>
<organism evidence="3 4">
    <name type="scientific">Zootermopsis nevadensis</name>
    <name type="common">Dampwood termite</name>
    <dbReference type="NCBI Taxonomy" id="136037"/>
    <lineage>
        <taxon>Eukaryota</taxon>
        <taxon>Metazoa</taxon>
        <taxon>Ecdysozoa</taxon>
        <taxon>Arthropoda</taxon>
        <taxon>Hexapoda</taxon>
        <taxon>Insecta</taxon>
        <taxon>Pterygota</taxon>
        <taxon>Neoptera</taxon>
        <taxon>Polyneoptera</taxon>
        <taxon>Dictyoptera</taxon>
        <taxon>Blattodea</taxon>
        <taxon>Blattoidea</taxon>
        <taxon>Termitoidae</taxon>
        <taxon>Termopsidae</taxon>
        <taxon>Zootermopsis</taxon>
    </lineage>
</organism>
<evidence type="ECO:0000313" key="3">
    <source>
        <dbReference type="EMBL" id="KDR20368.1"/>
    </source>
</evidence>
<accession>A0A067RBX7</accession>
<gene>
    <name evidence="3" type="ORF">L798_05426</name>
</gene>
<evidence type="ECO:0000313" key="4">
    <source>
        <dbReference type="Proteomes" id="UP000027135"/>
    </source>
</evidence>
<dbReference type="Proteomes" id="UP000027135">
    <property type="component" value="Unassembled WGS sequence"/>
</dbReference>
<dbReference type="InParanoid" id="A0A067RBX7"/>
<keyword evidence="4" id="KW-1185">Reference proteome</keyword>
<dbReference type="OMA" id="HEMAGET"/>
<name>A0A067RBX7_ZOONE</name>
<dbReference type="STRING" id="136037.A0A067RBX7"/>
<protein>
    <submittedName>
        <fullName evidence="3">Uncharacterized protein</fullName>
    </submittedName>
</protein>
<feature type="region of interest" description="Disordered" evidence="2">
    <location>
        <begin position="1"/>
        <end position="40"/>
    </location>
</feature>
<keyword evidence="1" id="KW-0175">Coiled coil</keyword>
<dbReference type="AlphaFoldDB" id="A0A067RBX7"/>
<feature type="coiled-coil region" evidence="1">
    <location>
        <begin position="193"/>
        <end position="271"/>
    </location>
</feature>
<proteinExistence type="predicted"/>
<feature type="region of interest" description="Disordered" evidence="2">
    <location>
        <begin position="146"/>
        <end position="173"/>
    </location>
</feature>
<reference evidence="3 4" key="1">
    <citation type="journal article" date="2014" name="Nat. Commun.">
        <title>Molecular traces of alternative social organization in a termite genome.</title>
        <authorList>
            <person name="Terrapon N."/>
            <person name="Li C."/>
            <person name="Robertson H.M."/>
            <person name="Ji L."/>
            <person name="Meng X."/>
            <person name="Booth W."/>
            <person name="Chen Z."/>
            <person name="Childers C.P."/>
            <person name="Glastad K.M."/>
            <person name="Gokhale K."/>
            <person name="Gowin J."/>
            <person name="Gronenberg W."/>
            <person name="Hermansen R.A."/>
            <person name="Hu H."/>
            <person name="Hunt B.G."/>
            <person name="Huylmans A.K."/>
            <person name="Khalil S.M."/>
            <person name="Mitchell R.D."/>
            <person name="Munoz-Torres M.C."/>
            <person name="Mustard J.A."/>
            <person name="Pan H."/>
            <person name="Reese J.T."/>
            <person name="Scharf M.E."/>
            <person name="Sun F."/>
            <person name="Vogel H."/>
            <person name="Xiao J."/>
            <person name="Yang W."/>
            <person name="Yang Z."/>
            <person name="Yang Z."/>
            <person name="Zhou J."/>
            <person name="Zhu J."/>
            <person name="Brent C.S."/>
            <person name="Elsik C.G."/>
            <person name="Goodisman M.A."/>
            <person name="Liberles D.A."/>
            <person name="Roe R.M."/>
            <person name="Vargo E.L."/>
            <person name="Vilcinskas A."/>
            <person name="Wang J."/>
            <person name="Bornberg-Bauer E."/>
            <person name="Korb J."/>
            <person name="Zhang G."/>
            <person name="Liebig J."/>
        </authorList>
    </citation>
    <scope>NUCLEOTIDE SEQUENCE [LARGE SCALE GENOMIC DNA]</scope>
    <source>
        <tissue evidence="3">Whole organism</tissue>
    </source>
</reference>
<dbReference type="EMBL" id="KK852606">
    <property type="protein sequence ID" value="KDR20368.1"/>
    <property type="molecule type" value="Genomic_DNA"/>
</dbReference>
<feature type="coiled-coil region" evidence="1">
    <location>
        <begin position="433"/>
        <end position="488"/>
    </location>
</feature>
<feature type="coiled-coil region" evidence="1">
    <location>
        <begin position="335"/>
        <end position="379"/>
    </location>
</feature>